<feature type="domain" description="DUF7580" evidence="3">
    <location>
        <begin position="143"/>
        <end position="470"/>
    </location>
</feature>
<reference evidence="5" key="1">
    <citation type="journal article" date="2015" name="BMC Genomics">
        <title>Genomic and transcriptomic analysis of the endophytic fungus Pestalotiopsis fici reveals its lifestyle and high potential for synthesis of natural products.</title>
        <authorList>
            <person name="Wang X."/>
            <person name="Zhang X."/>
            <person name="Liu L."/>
            <person name="Xiang M."/>
            <person name="Wang W."/>
            <person name="Sun X."/>
            <person name="Che Y."/>
            <person name="Guo L."/>
            <person name="Liu G."/>
            <person name="Guo L."/>
            <person name="Wang C."/>
            <person name="Yin W.B."/>
            <person name="Stadler M."/>
            <person name="Zhang X."/>
            <person name="Liu X."/>
        </authorList>
    </citation>
    <scope>NUCLEOTIDE SEQUENCE [LARGE SCALE GENOMIC DNA]</scope>
    <source>
        <strain evidence="5">W106-1 / CGMCC3.15140</strain>
    </source>
</reference>
<dbReference type="InParanoid" id="W3WYZ7"/>
<dbReference type="Proteomes" id="UP000030651">
    <property type="component" value="Unassembled WGS sequence"/>
</dbReference>
<dbReference type="OrthoDB" id="3565018at2759"/>
<dbReference type="PANTHER" id="PTHR35186">
    <property type="entry name" value="ANK_REP_REGION DOMAIN-CONTAINING PROTEIN"/>
    <property type="match status" value="1"/>
</dbReference>
<keyword evidence="1" id="KW-0378">Hydrolase</keyword>
<feature type="compositionally biased region" description="Polar residues" evidence="2">
    <location>
        <begin position="535"/>
        <end position="554"/>
    </location>
</feature>
<dbReference type="RefSeq" id="XP_007835634.1">
    <property type="nucleotide sequence ID" value="XM_007837443.1"/>
</dbReference>
<dbReference type="HOGENOM" id="CLU_009240_0_0_1"/>
<sequence length="875" mass="98385">MAHRQDAAQVKFAIEVTTQLQAHASAVAADESVRGSFPSQLAGLAFHVQQNLQQLLDSPETRPKQTSRGVSQYLEIIEKLYQVLSRKALGITVLKSFATDPRTTELRKKLTKSVERFLKTIATIPTLELSNVTLPEQTNTVRDDFQSHIRSLYAALSSHCLCHESNTITANLRLNKCCTPGEIENSINFKLLFLDHPHSRTSDPRCQWQDARICVVQRRGVKFRDAILASTSQSKHGQLISSDAFCQLITRRAQSQLMLTVSEKGLVLDGHGLPSQSLLLRSSSISLAELLQVTRLDPKMRLLLSYTIAKAFWQFYGTDWMQKEWTKDTVHFMFEKLSTIPKGLLINEPFLSAQFGKPTCPDSEDEARIHSFPKILALGIMLIEIELGISLEERRTADHNGIDGLPTVNTNLLTASDTFKDVLKQNSAVFKPLVEAIETCLKPDRFNEYQNDVASLREALMKLIVDPIEQLYMVAWEDPDKSDVRPISVPTSDDKDVSQHCHLPSPPPEIPVQISSSHFATWENGPQPRPYLQHLSGSHTPSQSPHSQVRGTISEHTSGLSSDVWFEQLDDLNSVLRARRQETDALWRKSRVAILDTGVHEDLYDSDGMVKDYKDFVGNDDQMWRDNVGHGTNAVRLTKKVYNMAEIYVARVFETSQASNDTEALMAQAIHHATDVWNADVIVMPSGFRSHHQEIMGAIEKANHCRVLVFAAASNYGNSTEIAFPGRLYTHGKLFCMFSTDANVRCLQSLNPSPLATARHSFAILGENIVLHPNEPSLSGTSFSTIIAGALAARLLDFSRQRGIREQIRHRDRMETVEGMSAVFSAMVMAVDNRYHCMTPWKILPNISEPEPTRRRHKRRDYIGETISRALDNLY</sequence>
<protein>
    <recommendedName>
        <fullName evidence="3">DUF7580 domain-containing protein</fullName>
    </recommendedName>
</protein>
<evidence type="ECO:0000259" key="3">
    <source>
        <dbReference type="Pfam" id="PF24476"/>
    </source>
</evidence>
<dbReference type="PANTHER" id="PTHR35186:SF4">
    <property type="entry name" value="PRION-INHIBITION AND PROPAGATION HELO DOMAIN-CONTAINING PROTEIN"/>
    <property type="match status" value="1"/>
</dbReference>
<gene>
    <name evidence="4" type="ORF">PFICI_08862</name>
</gene>
<dbReference type="eggNOG" id="ENOG502SP4W">
    <property type="taxonomic scope" value="Eukaryota"/>
</dbReference>
<dbReference type="Gene3D" id="3.40.50.200">
    <property type="entry name" value="Peptidase S8/S53 domain"/>
    <property type="match status" value="1"/>
</dbReference>
<name>W3WYZ7_PESFW</name>
<dbReference type="InterPro" id="IPR036852">
    <property type="entry name" value="Peptidase_S8/S53_dom_sf"/>
</dbReference>
<evidence type="ECO:0000313" key="4">
    <source>
        <dbReference type="EMBL" id="ETS79009.1"/>
    </source>
</evidence>
<dbReference type="PROSITE" id="PS00136">
    <property type="entry name" value="SUBTILASE_ASP"/>
    <property type="match status" value="1"/>
</dbReference>
<proteinExistence type="predicted"/>
<dbReference type="OMA" id="FATWENG"/>
<dbReference type="InterPro" id="IPR023827">
    <property type="entry name" value="Peptidase_S8_Asp-AS"/>
</dbReference>
<dbReference type="GO" id="GO:0004252">
    <property type="term" value="F:serine-type endopeptidase activity"/>
    <property type="evidence" value="ECO:0007669"/>
    <property type="project" value="InterPro"/>
</dbReference>
<dbReference type="GO" id="GO:0006508">
    <property type="term" value="P:proteolysis"/>
    <property type="evidence" value="ECO:0007669"/>
    <property type="project" value="InterPro"/>
</dbReference>
<dbReference type="EMBL" id="KI912114">
    <property type="protein sequence ID" value="ETS79009.1"/>
    <property type="molecule type" value="Genomic_DNA"/>
</dbReference>
<dbReference type="Pfam" id="PF24476">
    <property type="entry name" value="DUF7580"/>
    <property type="match status" value="1"/>
</dbReference>
<organism evidence="4 5">
    <name type="scientific">Pestalotiopsis fici (strain W106-1 / CGMCC3.15140)</name>
    <dbReference type="NCBI Taxonomy" id="1229662"/>
    <lineage>
        <taxon>Eukaryota</taxon>
        <taxon>Fungi</taxon>
        <taxon>Dikarya</taxon>
        <taxon>Ascomycota</taxon>
        <taxon>Pezizomycotina</taxon>
        <taxon>Sordariomycetes</taxon>
        <taxon>Xylariomycetidae</taxon>
        <taxon>Amphisphaeriales</taxon>
        <taxon>Sporocadaceae</taxon>
        <taxon>Pestalotiopsis</taxon>
    </lineage>
</organism>
<dbReference type="CDD" id="cd00306">
    <property type="entry name" value="Peptidases_S8_S53"/>
    <property type="match status" value="1"/>
</dbReference>
<evidence type="ECO:0000256" key="2">
    <source>
        <dbReference type="SAM" id="MobiDB-lite"/>
    </source>
</evidence>
<dbReference type="InterPro" id="IPR056002">
    <property type="entry name" value="DUF7580"/>
</dbReference>
<evidence type="ECO:0000256" key="1">
    <source>
        <dbReference type="ARBA" id="ARBA00022801"/>
    </source>
</evidence>
<accession>W3WYZ7</accession>
<dbReference type="SUPFAM" id="SSF52743">
    <property type="entry name" value="Subtilisin-like"/>
    <property type="match status" value="1"/>
</dbReference>
<dbReference type="AlphaFoldDB" id="W3WYZ7"/>
<dbReference type="KEGG" id="pfy:PFICI_08862"/>
<evidence type="ECO:0000313" key="5">
    <source>
        <dbReference type="Proteomes" id="UP000030651"/>
    </source>
</evidence>
<dbReference type="GeneID" id="19273875"/>
<feature type="region of interest" description="Disordered" evidence="2">
    <location>
        <begin position="523"/>
        <end position="554"/>
    </location>
</feature>
<keyword evidence="5" id="KW-1185">Reference proteome</keyword>